<evidence type="ECO:0000256" key="5">
    <source>
        <dbReference type="ARBA" id="ARBA00022840"/>
    </source>
</evidence>
<keyword evidence="4" id="KW-0418">Kinase</keyword>
<dbReference type="InterPro" id="IPR029056">
    <property type="entry name" value="Ribokinase-like"/>
</dbReference>
<dbReference type="PANTHER" id="PTHR43085">
    <property type="entry name" value="HEXOKINASE FAMILY MEMBER"/>
    <property type="match status" value="1"/>
</dbReference>
<organism evidence="7 8">
    <name type="scientific">Cocos nucifera</name>
    <name type="common">Coconut palm</name>
    <dbReference type="NCBI Taxonomy" id="13894"/>
    <lineage>
        <taxon>Eukaryota</taxon>
        <taxon>Viridiplantae</taxon>
        <taxon>Streptophyta</taxon>
        <taxon>Embryophyta</taxon>
        <taxon>Tracheophyta</taxon>
        <taxon>Spermatophyta</taxon>
        <taxon>Magnoliopsida</taxon>
        <taxon>Liliopsida</taxon>
        <taxon>Arecaceae</taxon>
        <taxon>Arecoideae</taxon>
        <taxon>Cocoseae</taxon>
        <taxon>Attaleinae</taxon>
        <taxon>Cocos</taxon>
    </lineage>
</organism>
<dbReference type="GO" id="GO:0008865">
    <property type="term" value="F:fructokinase activity"/>
    <property type="evidence" value="ECO:0007669"/>
    <property type="project" value="TreeGrafter"/>
</dbReference>
<dbReference type="GO" id="GO:0005524">
    <property type="term" value="F:ATP binding"/>
    <property type="evidence" value="ECO:0007669"/>
    <property type="project" value="UniProtKB-KW"/>
</dbReference>
<evidence type="ECO:0000256" key="2">
    <source>
        <dbReference type="ARBA" id="ARBA00022679"/>
    </source>
</evidence>
<dbReference type="InterPro" id="IPR050306">
    <property type="entry name" value="PfkB_Carbo_kinase"/>
</dbReference>
<dbReference type="PANTHER" id="PTHR43085:SF1">
    <property type="entry name" value="PSEUDOURIDINE KINASE-RELATED"/>
    <property type="match status" value="1"/>
</dbReference>
<dbReference type="PROSITE" id="PS00584">
    <property type="entry name" value="PFKB_KINASES_2"/>
    <property type="match status" value="1"/>
</dbReference>
<dbReference type="GO" id="GO:0005829">
    <property type="term" value="C:cytosol"/>
    <property type="evidence" value="ECO:0007669"/>
    <property type="project" value="TreeGrafter"/>
</dbReference>
<dbReference type="GO" id="GO:0006000">
    <property type="term" value="P:fructose metabolic process"/>
    <property type="evidence" value="ECO:0007669"/>
    <property type="project" value="TreeGrafter"/>
</dbReference>
<dbReference type="InterPro" id="IPR002173">
    <property type="entry name" value="Carboh/pur_kinase_PfkB_CS"/>
</dbReference>
<evidence type="ECO:0000256" key="1">
    <source>
        <dbReference type="ARBA" id="ARBA00010688"/>
    </source>
</evidence>
<keyword evidence="3" id="KW-0547">Nucleotide-binding</keyword>
<dbReference type="InterPro" id="IPR011611">
    <property type="entry name" value="PfkB_dom"/>
</dbReference>
<proteinExistence type="inferred from homology"/>
<dbReference type="Pfam" id="PF00294">
    <property type="entry name" value="PfkB"/>
    <property type="match status" value="1"/>
</dbReference>
<evidence type="ECO:0000256" key="3">
    <source>
        <dbReference type="ARBA" id="ARBA00022741"/>
    </source>
</evidence>
<accession>A0A8K0N4W8</accession>
<keyword evidence="2" id="KW-0808">Transferase</keyword>
<keyword evidence="5" id="KW-0067">ATP-binding</keyword>
<feature type="domain" description="Carbohydrate kinase PfkB" evidence="6">
    <location>
        <begin position="14"/>
        <end position="104"/>
    </location>
</feature>
<dbReference type="EMBL" id="CM017878">
    <property type="protein sequence ID" value="KAG1354667.1"/>
    <property type="molecule type" value="Genomic_DNA"/>
</dbReference>
<gene>
    <name evidence="7" type="ORF">COCNU_07G007790</name>
</gene>
<evidence type="ECO:0000256" key="4">
    <source>
        <dbReference type="ARBA" id="ARBA00022777"/>
    </source>
</evidence>
<comment type="caution">
    <text evidence="7">The sequence shown here is derived from an EMBL/GenBank/DDBJ whole genome shotgun (WGS) entry which is preliminary data.</text>
</comment>
<evidence type="ECO:0000259" key="6">
    <source>
        <dbReference type="Pfam" id="PF00294"/>
    </source>
</evidence>
<keyword evidence="8" id="KW-1185">Reference proteome</keyword>
<evidence type="ECO:0000313" key="7">
    <source>
        <dbReference type="EMBL" id="KAG1354667.1"/>
    </source>
</evidence>
<dbReference type="Gene3D" id="3.40.1190.20">
    <property type="match status" value="1"/>
</dbReference>
<dbReference type="AlphaFoldDB" id="A0A8K0N4W8"/>
<reference evidence="7" key="1">
    <citation type="journal article" date="2017" name="Gigascience">
        <title>The genome draft of coconut (Cocos nucifera).</title>
        <authorList>
            <person name="Xiao Y."/>
            <person name="Xu P."/>
            <person name="Fan H."/>
            <person name="Baudouin L."/>
            <person name="Xia W."/>
            <person name="Bocs S."/>
            <person name="Xu J."/>
            <person name="Li Q."/>
            <person name="Guo A."/>
            <person name="Zhou L."/>
            <person name="Li J."/>
            <person name="Wu Y."/>
            <person name="Ma Z."/>
            <person name="Armero A."/>
            <person name="Issali A.E."/>
            <person name="Liu N."/>
            <person name="Peng M."/>
            <person name="Yang Y."/>
        </authorList>
    </citation>
    <scope>NUCLEOTIDE SEQUENCE</scope>
    <source>
        <tissue evidence="7">Spear leaf of Hainan Tall coconut</tissue>
    </source>
</reference>
<evidence type="ECO:0000313" key="8">
    <source>
        <dbReference type="Proteomes" id="UP000797356"/>
    </source>
</evidence>
<dbReference type="Proteomes" id="UP000797356">
    <property type="component" value="Chromosome 7"/>
</dbReference>
<protein>
    <submittedName>
        <fullName evidence="7">Putative fructokinase-7</fullName>
    </submittedName>
</protein>
<comment type="similarity">
    <text evidence="1">Belongs to the carbohydrate kinase PfkB family.</text>
</comment>
<dbReference type="OrthoDB" id="415590at2759"/>
<name>A0A8K0N4W8_COCNU</name>
<dbReference type="SUPFAM" id="SSF53613">
    <property type="entry name" value="Ribokinase-like"/>
    <property type="match status" value="1"/>
</dbReference>
<reference evidence="7" key="2">
    <citation type="submission" date="2019-07" db="EMBL/GenBank/DDBJ databases">
        <authorList>
            <person name="Yang Y."/>
            <person name="Bocs S."/>
            <person name="Baudouin L."/>
        </authorList>
    </citation>
    <scope>NUCLEOTIDE SEQUENCE</scope>
    <source>
        <tissue evidence="7">Spear leaf of Hainan Tall coconut</tissue>
    </source>
</reference>
<sequence>MVISCCCSAGHHEHMELGDLIKVIEEEISFLTGGDPHDDDAVYKKLFHSNLKLFVVTEGQEGCRYYTKTFNGKAKGIKVKCVDTTGAGDAFMSGVLSILASNFDLYRVK</sequence>